<dbReference type="InterPro" id="IPR051711">
    <property type="entry name" value="Stress_Response_Reg"/>
</dbReference>
<dbReference type="GO" id="GO:0000981">
    <property type="term" value="F:DNA-binding transcription factor activity, RNA polymerase II-specific"/>
    <property type="evidence" value="ECO:0007669"/>
    <property type="project" value="InterPro"/>
</dbReference>
<keyword evidence="8" id="KW-0812">Transmembrane</keyword>
<proteinExistence type="predicted"/>
<dbReference type="InterPro" id="IPR007219">
    <property type="entry name" value="XnlR_reg_dom"/>
</dbReference>
<keyword evidence="2" id="KW-0479">Metal-binding</keyword>
<dbReference type="GO" id="GO:0006351">
    <property type="term" value="P:DNA-templated transcription"/>
    <property type="evidence" value="ECO:0007669"/>
    <property type="project" value="InterPro"/>
</dbReference>
<evidence type="ECO:0000256" key="1">
    <source>
        <dbReference type="ARBA" id="ARBA00004123"/>
    </source>
</evidence>
<accession>A0A9P9WNX1</accession>
<evidence type="ECO:0000313" key="10">
    <source>
        <dbReference type="EMBL" id="KAI1873350.1"/>
    </source>
</evidence>
<evidence type="ECO:0000256" key="6">
    <source>
        <dbReference type="ARBA" id="ARBA00023242"/>
    </source>
</evidence>
<dbReference type="AlphaFoldDB" id="A0A9P9WNX1"/>
<dbReference type="GO" id="GO:0043565">
    <property type="term" value="F:sequence-specific DNA binding"/>
    <property type="evidence" value="ECO:0007669"/>
    <property type="project" value="TreeGrafter"/>
</dbReference>
<dbReference type="Pfam" id="PF04082">
    <property type="entry name" value="Fungal_trans"/>
    <property type="match status" value="1"/>
</dbReference>
<dbReference type="Pfam" id="PF00172">
    <property type="entry name" value="Zn_clus"/>
    <property type="match status" value="1"/>
</dbReference>
<feature type="region of interest" description="Disordered" evidence="7">
    <location>
        <begin position="1"/>
        <end position="27"/>
    </location>
</feature>
<evidence type="ECO:0000256" key="5">
    <source>
        <dbReference type="ARBA" id="ARBA00023163"/>
    </source>
</evidence>
<evidence type="ECO:0000259" key="9">
    <source>
        <dbReference type="PROSITE" id="PS50048"/>
    </source>
</evidence>
<organism evidence="10 11">
    <name type="scientific">Neoarthrinium moseri</name>
    <dbReference type="NCBI Taxonomy" id="1658444"/>
    <lineage>
        <taxon>Eukaryota</taxon>
        <taxon>Fungi</taxon>
        <taxon>Dikarya</taxon>
        <taxon>Ascomycota</taxon>
        <taxon>Pezizomycotina</taxon>
        <taxon>Sordariomycetes</taxon>
        <taxon>Xylariomycetidae</taxon>
        <taxon>Amphisphaeriales</taxon>
        <taxon>Apiosporaceae</taxon>
        <taxon>Neoarthrinium</taxon>
    </lineage>
</organism>
<keyword evidence="8" id="KW-1133">Transmembrane helix</keyword>
<evidence type="ECO:0000256" key="3">
    <source>
        <dbReference type="ARBA" id="ARBA00023015"/>
    </source>
</evidence>
<evidence type="ECO:0000256" key="2">
    <source>
        <dbReference type="ARBA" id="ARBA00022723"/>
    </source>
</evidence>
<evidence type="ECO:0000256" key="7">
    <source>
        <dbReference type="SAM" id="MobiDB-lite"/>
    </source>
</evidence>
<keyword evidence="6" id="KW-0539">Nucleus</keyword>
<dbReference type="EMBL" id="JAFIMR010000010">
    <property type="protein sequence ID" value="KAI1873350.1"/>
    <property type="molecule type" value="Genomic_DNA"/>
</dbReference>
<feature type="region of interest" description="Disordered" evidence="7">
    <location>
        <begin position="114"/>
        <end position="140"/>
    </location>
</feature>
<dbReference type="InterPro" id="IPR036864">
    <property type="entry name" value="Zn2-C6_fun-type_DNA-bd_sf"/>
</dbReference>
<feature type="transmembrane region" description="Helical" evidence="8">
    <location>
        <begin position="596"/>
        <end position="615"/>
    </location>
</feature>
<comment type="subcellular location">
    <subcellularLocation>
        <location evidence="1">Nucleus</location>
    </subcellularLocation>
</comment>
<protein>
    <recommendedName>
        <fullName evidence="9">Zn(2)-C6 fungal-type domain-containing protein</fullName>
    </recommendedName>
</protein>
<dbReference type="InterPro" id="IPR001138">
    <property type="entry name" value="Zn2Cys6_DnaBD"/>
</dbReference>
<dbReference type="Gene3D" id="4.10.240.10">
    <property type="entry name" value="Zn(2)-C6 fungal-type DNA-binding domain"/>
    <property type="match status" value="1"/>
</dbReference>
<name>A0A9P9WNX1_9PEZI</name>
<keyword evidence="5" id="KW-0804">Transcription</keyword>
<keyword evidence="3" id="KW-0805">Transcription regulation</keyword>
<comment type="caution">
    <text evidence="10">The sequence shown here is derived from an EMBL/GenBank/DDBJ whole genome shotgun (WGS) entry which is preliminary data.</text>
</comment>
<keyword evidence="4" id="KW-0238">DNA-binding</keyword>
<dbReference type="PANTHER" id="PTHR47540:SF3">
    <property type="entry name" value="ZN(II)2CYS6 TRANSCRIPTION FACTOR (EUROFUNG)"/>
    <property type="match status" value="1"/>
</dbReference>
<reference evidence="10" key="1">
    <citation type="submission" date="2021-03" db="EMBL/GenBank/DDBJ databases">
        <title>Revisited historic fungal species revealed as producer of novel bioactive compounds through whole genome sequencing and comparative genomics.</title>
        <authorList>
            <person name="Vignolle G.A."/>
            <person name="Hochenegger N."/>
            <person name="Mach R.L."/>
            <person name="Mach-Aigner A.R."/>
            <person name="Javad Rahimi M."/>
            <person name="Salim K.A."/>
            <person name="Chan C.M."/>
            <person name="Lim L.B.L."/>
            <person name="Cai F."/>
            <person name="Druzhinina I.S."/>
            <person name="U'Ren J.M."/>
            <person name="Derntl C."/>
        </authorList>
    </citation>
    <scope>NUCLEOTIDE SEQUENCE</scope>
    <source>
        <strain evidence="10">TUCIM 5799</strain>
    </source>
</reference>
<keyword evidence="11" id="KW-1185">Reference proteome</keyword>
<feature type="domain" description="Zn(2)-C6 fungal-type" evidence="9">
    <location>
        <begin position="35"/>
        <end position="64"/>
    </location>
</feature>
<evidence type="ECO:0000313" key="11">
    <source>
        <dbReference type="Proteomes" id="UP000829685"/>
    </source>
</evidence>
<gene>
    <name evidence="10" type="ORF">JX265_004972</name>
</gene>
<dbReference type="GO" id="GO:0045944">
    <property type="term" value="P:positive regulation of transcription by RNA polymerase II"/>
    <property type="evidence" value="ECO:0007669"/>
    <property type="project" value="TreeGrafter"/>
</dbReference>
<dbReference type="SUPFAM" id="SSF57701">
    <property type="entry name" value="Zn2/Cys6 DNA-binding domain"/>
    <property type="match status" value="1"/>
</dbReference>
<dbReference type="SMART" id="SM00906">
    <property type="entry name" value="Fungal_trans"/>
    <property type="match status" value="1"/>
</dbReference>
<dbReference type="GO" id="GO:0005634">
    <property type="term" value="C:nucleus"/>
    <property type="evidence" value="ECO:0007669"/>
    <property type="project" value="UniProtKB-SubCell"/>
</dbReference>
<sequence>MAGSEKPSGTPGFQPTTGPIRKRRRGSERCRVTRACDRCKRRKVRCNGTHPCEHCTEAATRCTYDASYTRGRPPYPVATGPSTTDSTCTANTLGRTNTSHIDQPVSAARVDKGVPTTLGADGLSHGSQEHQGRHLSSSLDPASIENPPIAPSLRVSPEPGQTDLQGHYVGPASGVSFLLRVQKRFHQAVSFSQASSIFTFGDAPLPESDPAFCVLLSRDEAQRLLDRYFDFAVATHRFLHRPTLQCWLDEFFATKGSMSHKEDAPVRKAALFMVFAQAREYMPESNPTAYTYDHSSSFFGAQTSAAEEQERATSESAQFFNAAEQQLSKERGSVRLTSVQVRLAQCFYLLMQSRINHCWSLFGTTAHLALAIGLNRNRRAHPTSEHNRVEIECRRRTFWCAYSLDNYLSAVLGRPRTLHDDDIDQELPSVIEDSDLVGENNLAHRANRTQSLMMACVAHVKISRIVSMILRDLYSIRPLSVSTRITLTAQHTNSLKHWRDELSHFLDAKGINASLLLPIYQRQRNVLNHAYWHAMILTNRPFLLSNFARLQHSGTLPTENLHKAEIDTCVQDCLNAALNMVESFDNLFQADQVSRAFWFTIYFSFSAVVVLYVYVIQQKSSPPDVYQKYLEAADTCQTQILSVAAKGSLTQRYCLVLEELRREAWRQTTGLEVPVVFDPQSMREHSPPVTSQPLPTVAIGGEMAEPAVQYPDLAIPGDFINWNASPSSSLADITSWGQFDSMVTSGFSGLEALLGTESTGPLYRTAP</sequence>
<evidence type="ECO:0000256" key="8">
    <source>
        <dbReference type="SAM" id="Phobius"/>
    </source>
</evidence>
<dbReference type="CDD" id="cd12148">
    <property type="entry name" value="fungal_TF_MHR"/>
    <property type="match status" value="1"/>
</dbReference>
<dbReference type="Proteomes" id="UP000829685">
    <property type="component" value="Unassembled WGS sequence"/>
</dbReference>
<dbReference type="PROSITE" id="PS50048">
    <property type="entry name" value="ZN2_CY6_FUNGAL_2"/>
    <property type="match status" value="1"/>
</dbReference>
<keyword evidence="8" id="KW-0472">Membrane</keyword>
<dbReference type="GO" id="GO:0008270">
    <property type="term" value="F:zinc ion binding"/>
    <property type="evidence" value="ECO:0007669"/>
    <property type="project" value="InterPro"/>
</dbReference>
<dbReference type="PANTHER" id="PTHR47540">
    <property type="entry name" value="THIAMINE REPRESSIBLE GENES REGULATORY PROTEIN THI5"/>
    <property type="match status" value="1"/>
</dbReference>
<evidence type="ECO:0000256" key="4">
    <source>
        <dbReference type="ARBA" id="ARBA00023125"/>
    </source>
</evidence>
<dbReference type="PROSITE" id="PS00463">
    <property type="entry name" value="ZN2_CY6_FUNGAL_1"/>
    <property type="match status" value="1"/>
</dbReference>
<dbReference type="SMART" id="SM00066">
    <property type="entry name" value="GAL4"/>
    <property type="match status" value="1"/>
</dbReference>
<dbReference type="CDD" id="cd00067">
    <property type="entry name" value="GAL4"/>
    <property type="match status" value="1"/>
</dbReference>